<keyword evidence="7" id="KW-1185">Reference proteome</keyword>
<reference evidence="6 7" key="1">
    <citation type="submission" date="2023-12" db="EMBL/GenBank/DDBJ databases">
        <title>Sinomonas terricola sp. nov, isolated from litchi orchard soil in Guangdong, PR China.</title>
        <authorList>
            <person name="Jiaxin W."/>
            <person name="Yang Z."/>
            <person name="Honghui Z."/>
        </authorList>
    </citation>
    <scope>NUCLEOTIDE SEQUENCE [LARGE SCALE GENOMIC DNA]</scope>
    <source>
        <strain evidence="6 7">JGH33</strain>
    </source>
</reference>
<dbReference type="InterPro" id="IPR050859">
    <property type="entry name" value="Class-I_PLP-dep_aminotransf"/>
</dbReference>
<dbReference type="InterPro" id="IPR004839">
    <property type="entry name" value="Aminotransferase_I/II_large"/>
</dbReference>
<name>A0ABU5T838_9MICC</name>
<dbReference type="PANTHER" id="PTHR42790:SF19">
    <property type="entry name" value="KYNURENINE_ALPHA-AMINOADIPATE AMINOTRANSFERASE, MITOCHONDRIAL"/>
    <property type="match status" value="1"/>
</dbReference>
<evidence type="ECO:0000313" key="6">
    <source>
        <dbReference type="EMBL" id="MEA5455768.1"/>
    </source>
</evidence>
<dbReference type="Pfam" id="PF00155">
    <property type="entry name" value="Aminotran_1_2"/>
    <property type="match status" value="1"/>
</dbReference>
<dbReference type="InterPro" id="IPR015422">
    <property type="entry name" value="PyrdxlP-dep_Trfase_small"/>
</dbReference>
<protein>
    <submittedName>
        <fullName evidence="6">PLP-dependent aminotransferase family protein</fullName>
    </submittedName>
</protein>
<comment type="cofactor">
    <cofactor evidence="1">
        <name>pyridoxal 5'-phosphate</name>
        <dbReference type="ChEBI" id="CHEBI:597326"/>
    </cofactor>
</comment>
<evidence type="ECO:0000256" key="1">
    <source>
        <dbReference type="ARBA" id="ARBA00001933"/>
    </source>
</evidence>
<organism evidence="6 7">
    <name type="scientific">Sinomonas terricola</name>
    <dbReference type="NCBI Taxonomy" id="3110330"/>
    <lineage>
        <taxon>Bacteria</taxon>
        <taxon>Bacillati</taxon>
        <taxon>Actinomycetota</taxon>
        <taxon>Actinomycetes</taxon>
        <taxon>Micrococcales</taxon>
        <taxon>Micrococcaceae</taxon>
        <taxon>Sinomonas</taxon>
    </lineage>
</organism>
<sequence>MQQSCQETFEIALSDRAKAGRPSEVRKVFRAAQRPGIISFANGAPFLGALPFDKLAEEARRILAEQGGVALQYGASDGIPRLRKHIVDVMALEGVTAHPDRVIVTAGSQQALNIAAHATINPGDVVFAEGPSYAGGMSVLTSHEAEVVHVPSDGDGLIPSELERLIDEARAAGKTPKVLYTIPNFQNPGGMNLSPERRIKIGHICRKNGMLLFEDNPYGLLGFDGQTMPAIQPEFPDITFYFGSFSKMFAPGLRLGWVIAPDSIHDQLVNIAETAALNPAVFNQLIMAAYLDDAAWKDTLDVYRGIYKAKFEALVETLAEVMPPGCTWNRPTGGFYLWVKVPDGIDTEELVWEAIERGIVYVPGTAFYTNGAGHSELRLSFCLPSIQDIRKGAAILGELLREALAIGHLHTPDRETEGKQLVPLGDPPVTME</sequence>
<dbReference type="PANTHER" id="PTHR42790">
    <property type="entry name" value="AMINOTRANSFERASE"/>
    <property type="match status" value="1"/>
</dbReference>
<evidence type="ECO:0000259" key="5">
    <source>
        <dbReference type="Pfam" id="PF00155"/>
    </source>
</evidence>
<dbReference type="Proteomes" id="UP001304769">
    <property type="component" value="Unassembled WGS sequence"/>
</dbReference>
<dbReference type="RefSeq" id="WP_323279649.1">
    <property type="nucleotide sequence ID" value="NZ_JAYGGQ010000010.1"/>
</dbReference>
<dbReference type="Gene3D" id="3.90.1150.10">
    <property type="entry name" value="Aspartate Aminotransferase, domain 1"/>
    <property type="match status" value="1"/>
</dbReference>
<feature type="domain" description="Aminotransferase class I/classII large" evidence="5">
    <location>
        <begin position="40"/>
        <end position="392"/>
    </location>
</feature>
<evidence type="ECO:0000256" key="3">
    <source>
        <dbReference type="ARBA" id="ARBA00022679"/>
    </source>
</evidence>
<comment type="caution">
    <text evidence="6">The sequence shown here is derived from an EMBL/GenBank/DDBJ whole genome shotgun (WGS) entry which is preliminary data.</text>
</comment>
<dbReference type="Gene3D" id="3.40.640.10">
    <property type="entry name" value="Type I PLP-dependent aspartate aminotransferase-like (Major domain)"/>
    <property type="match status" value="1"/>
</dbReference>
<dbReference type="EMBL" id="JAYGGQ010000010">
    <property type="protein sequence ID" value="MEA5455768.1"/>
    <property type="molecule type" value="Genomic_DNA"/>
</dbReference>
<gene>
    <name evidence="6" type="ORF">SPF06_13620</name>
</gene>
<dbReference type="SUPFAM" id="SSF53383">
    <property type="entry name" value="PLP-dependent transferases"/>
    <property type="match status" value="1"/>
</dbReference>
<dbReference type="InterPro" id="IPR015421">
    <property type="entry name" value="PyrdxlP-dep_Trfase_major"/>
</dbReference>
<keyword evidence="3" id="KW-0808">Transferase</keyword>
<evidence type="ECO:0000313" key="7">
    <source>
        <dbReference type="Proteomes" id="UP001304769"/>
    </source>
</evidence>
<accession>A0ABU5T838</accession>
<keyword evidence="4" id="KW-0663">Pyridoxal phosphate</keyword>
<dbReference type="InterPro" id="IPR015424">
    <property type="entry name" value="PyrdxlP-dep_Trfase"/>
</dbReference>
<proteinExistence type="predicted"/>
<dbReference type="CDD" id="cd00609">
    <property type="entry name" value="AAT_like"/>
    <property type="match status" value="1"/>
</dbReference>
<evidence type="ECO:0000256" key="2">
    <source>
        <dbReference type="ARBA" id="ARBA00022576"/>
    </source>
</evidence>
<dbReference type="GO" id="GO:0008483">
    <property type="term" value="F:transaminase activity"/>
    <property type="evidence" value="ECO:0007669"/>
    <property type="project" value="UniProtKB-KW"/>
</dbReference>
<evidence type="ECO:0000256" key="4">
    <source>
        <dbReference type="ARBA" id="ARBA00022898"/>
    </source>
</evidence>
<keyword evidence="2 6" id="KW-0032">Aminotransferase</keyword>